<gene>
    <name evidence="2" type="ORF">CISIN_1g045392mg</name>
</gene>
<evidence type="ECO:0000313" key="3">
    <source>
        <dbReference type="Proteomes" id="UP000027120"/>
    </source>
</evidence>
<accession>A0A067D595</accession>
<evidence type="ECO:0000256" key="1">
    <source>
        <dbReference type="SAM" id="MobiDB-lite"/>
    </source>
</evidence>
<protein>
    <submittedName>
        <fullName evidence="2">Uncharacterized protein</fullName>
    </submittedName>
</protein>
<dbReference type="InterPro" id="IPR012442">
    <property type="entry name" value="DUF1645_plant"/>
</dbReference>
<keyword evidence="3" id="KW-1185">Reference proteome</keyword>
<sequence length="124" mass="14171">MAEGRGNGKEKFWSSIFFSLSKEKEKKLDASPPLTFFKEDNKTQEKPKQKQKQKRNKQVSVKKAVNEKLANGISKRRVLPSAHEFHYTANRAQAEEMKKRTCLPYRQGLFGCLGFSSKGYGALN</sequence>
<reference evidence="2 3" key="1">
    <citation type="submission" date="2014-04" db="EMBL/GenBank/DDBJ databases">
        <authorList>
            <consortium name="International Citrus Genome Consortium"/>
            <person name="Gmitter F."/>
            <person name="Chen C."/>
            <person name="Farmerie W."/>
            <person name="Harkins T."/>
            <person name="Desany B."/>
            <person name="Mohiuddin M."/>
            <person name="Kodira C."/>
            <person name="Borodovsky M."/>
            <person name="Lomsadze A."/>
            <person name="Burns P."/>
            <person name="Jenkins J."/>
            <person name="Prochnik S."/>
            <person name="Shu S."/>
            <person name="Chapman J."/>
            <person name="Pitluck S."/>
            <person name="Schmutz J."/>
            <person name="Rokhsar D."/>
        </authorList>
    </citation>
    <scope>NUCLEOTIDE SEQUENCE</scope>
</reference>
<dbReference type="STRING" id="2711.A0A067D595"/>
<dbReference type="Proteomes" id="UP000027120">
    <property type="component" value="Unassembled WGS sequence"/>
</dbReference>
<dbReference type="PANTHER" id="PTHR33095:SF132">
    <property type="entry name" value="STRESS RESPONSE NST1-LIKE PROTEIN (DUF1645)"/>
    <property type="match status" value="1"/>
</dbReference>
<proteinExistence type="predicted"/>
<name>A0A067D595_CITSI</name>
<organism evidence="2 3">
    <name type="scientific">Citrus sinensis</name>
    <name type="common">Sweet orange</name>
    <name type="synonym">Citrus aurantium var. sinensis</name>
    <dbReference type="NCBI Taxonomy" id="2711"/>
    <lineage>
        <taxon>Eukaryota</taxon>
        <taxon>Viridiplantae</taxon>
        <taxon>Streptophyta</taxon>
        <taxon>Embryophyta</taxon>
        <taxon>Tracheophyta</taxon>
        <taxon>Spermatophyta</taxon>
        <taxon>Magnoliopsida</taxon>
        <taxon>eudicotyledons</taxon>
        <taxon>Gunneridae</taxon>
        <taxon>Pentapetalae</taxon>
        <taxon>rosids</taxon>
        <taxon>malvids</taxon>
        <taxon>Sapindales</taxon>
        <taxon>Rutaceae</taxon>
        <taxon>Aurantioideae</taxon>
        <taxon>Citrus</taxon>
    </lineage>
</organism>
<feature type="region of interest" description="Disordered" evidence="1">
    <location>
        <begin position="24"/>
        <end position="62"/>
    </location>
</feature>
<dbReference type="PANTHER" id="PTHR33095">
    <property type="entry name" value="OS07G0619500 PROTEIN"/>
    <property type="match status" value="1"/>
</dbReference>
<dbReference type="EMBL" id="KK793482">
    <property type="protein sequence ID" value="KDO36665.1"/>
    <property type="molecule type" value="Genomic_DNA"/>
</dbReference>
<dbReference type="AlphaFoldDB" id="A0A067D595"/>
<feature type="compositionally biased region" description="Basic and acidic residues" evidence="1">
    <location>
        <begin position="37"/>
        <end position="48"/>
    </location>
</feature>
<dbReference type="Pfam" id="PF07816">
    <property type="entry name" value="DUF1645"/>
    <property type="match status" value="1"/>
</dbReference>
<evidence type="ECO:0000313" key="2">
    <source>
        <dbReference type="EMBL" id="KDO36665.1"/>
    </source>
</evidence>